<feature type="domain" description="Ig-like" evidence="18">
    <location>
        <begin position="152"/>
        <end position="248"/>
    </location>
</feature>
<dbReference type="GO" id="GO:0050925">
    <property type="term" value="P:negative regulation of negative chemotaxis"/>
    <property type="evidence" value="ECO:0007669"/>
    <property type="project" value="Ensembl"/>
</dbReference>
<feature type="compositionally biased region" description="Pro residues" evidence="17">
    <location>
        <begin position="1379"/>
        <end position="1390"/>
    </location>
</feature>
<feature type="compositionally biased region" description="Acidic residues" evidence="17">
    <location>
        <begin position="1405"/>
        <end position="1419"/>
    </location>
</feature>
<keyword evidence="5" id="KW-0812">Transmembrane</keyword>
<dbReference type="InterPro" id="IPR003598">
    <property type="entry name" value="Ig_sub2"/>
</dbReference>
<dbReference type="CDD" id="cd20952">
    <property type="entry name" value="IgI_5_Robo"/>
    <property type="match status" value="1"/>
</dbReference>
<accession>A0A5F8G764</accession>
<keyword evidence="3" id="KW-0145">Chemotaxis</keyword>
<evidence type="ECO:0000256" key="7">
    <source>
        <dbReference type="ARBA" id="ARBA00022737"/>
    </source>
</evidence>
<keyword evidence="9" id="KW-0524">Neurogenesis</keyword>
<feature type="compositionally biased region" description="Basic and acidic residues" evidence="17">
    <location>
        <begin position="1632"/>
        <end position="1656"/>
    </location>
</feature>
<dbReference type="GO" id="GO:0009986">
    <property type="term" value="C:cell surface"/>
    <property type="evidence" value="ECO:0007669"/>
    <property type="project" value="Ensembl"/>
</dbReference>
<dbReference type="GO" id="GO:0030275">
    <property type="term" value="F:LRR domain binding"/>
    <property type="evidence" value="ECO:0007669"/>
    <property type="project" value="Ensembl"/>
</dbReference>
<evidence type="ECO:0000256" key="11">
    <source>
        <dbReference type="ARBA" id="ARBA00023136"/>
    </source>
</evidence>
<dbReference type="GO" id="GO:0030949">
    <property type="term" value="P:positive regulation of vascular endothelial growth factor receptor signaling pathway"/>
    <property type="evidence" value="ECO:0007669"/>
    <property type="project" value="Ensembl"/>
</dbReference>
<dbReference type="GO" id="GO:0005929">
    <property type="term" value="C:cilium"/>
    <property type="evidence" value="ECO:0007669"/>
    <property type="project" value="Ensembl"/>
</dbReference>
<dbReference type="Pfam" id="PF00041">
    <property type="entry name" value="fn3"/>
    <property type="match status" value="3"/>
</dbReference>
<dbReference type="InterPro" id="IPR036179">
    <property type="entry name" value="Ig-like_dom_sf"/>
</dbReference>
<dbReference type="FunFam" id="2.60.40.10:FF:000008">
    <property type="entry name" value="roundabout homolog 2 isoform X2"/>
    <property type="match status" value="2"/>
</dbReference>
<feature type="compositionally biased region" description="Low complexity" evidence="17">
    <location>
        <begin position="1467"/>
        <end position="1480"/>
    </location>
</feature>
<dbReference type="Ensembl" id="ENSMODT00000067618.1">
    <property type="protein sequence ID" value="ENSMODP00000043297.1"/>
    <property type="gene ID" value="ENSMODG00000016857.4"/>
</dbReference>
<feature type="compositionally biased region" description="Polar residues" evidence="17">
    <location>
        <begin position="1338"/>
        <end position="1352"/>
    </location>
</feature>
<feature type="domain" description="Ig-like" evidence="18">
    <location>
        <begin position="346"/>
        <end position="430"/>
    </location>
</feature>
<dbReference type="CDD" id="cd05725">
    <property type="entry name" value="IgI_3_Robo"/>
    <property type="match status" value="1"/>
</dbReference>
<dbReference type="GO" id="GO:0008046">
    <property type="term" value="F:axon guidance receptor activity"/>
    <property type="evidence" value="ECO:0007669"/>
    <property type="project" value="Ensembl"/>
</dbReference>
<evidence type="ECO:0000256" key="14">
    <source>
        <dbReference type="ARBA" id="ARBA00023180"/>
    </source>
</evidence>
<dbReference type="GO" id="GO:0030336">
    <property type="term" value="P:negative regulation of cell migration"/>
    <property type="evidence" value="ECO:0007669"/>
    <property type="project" value="Ensembl"/>
</dbReference>
<feature type="domain" description="Fibronectin type-III" evidence="19">
    <location>
        <begin position="862"/>
        <end position="958"/>
    </location>
</feature>
<dbReference type="GO" id="GO:0002042">
    <property type="term" value="P:cell migration involved in sprouting angiogenesis"/>
    <property type="evidence" value="ECO:0007669"/>
    <property type="project" value="Ensembl"/>
</dbReference>
<feature type="domain" description="Fibronectin type-III" evidence="19">
    <location>
        <begin position="760"/>
        <end position="857"/>
    </location>
</feature>
<feature type="compositionally biased region" description="Low complexity" evidence="17">
    <location>
        <begin position="1231"/>
        <end position="1247"/>
    </location>
</feature>
<keyword evidence="2" id="KW-0217">Developmental protein</keyword>
<dbReference type="InterPro" id="IPR036116">
    <property type="entry name" value="FN3_sf"/>
</dbReference>
<dbReference type="GO" id="GO:0005829">
    <property type="term" value="C:cytosol"/>
    <property type="evidence" value="ECO:0007669"/>
    <property type="project" value="Ensembl"/>
</dbReference>
<dbReference type="InterPro" id="IPR003599">
    <property type="entry name" value="Ig_sub"/>
</dbReference>
<dbReference type="STRING" id="13616.ENSMODP00000043297"/>
<evidence type="ECO:0000256" key="15">
    <source>
        <dbReference type="ARBA" id="ARBA00023319"/>
    </source>
</evidence>
<dbReference type="GO" id="GO:0021836">
    <property type="term" value="P:chemorepulsion involved in postnatal olfactory bulb interneuron migration"/>
    <property type="evidence" value="ECO:0007669"/>
    <property type="project" value="Ensembl"/>
</dbReference>
<proteinExistence type="inferred from homology"/>
<name>A0A5F8G764_MONDO</name>
<organism evidence="20 21">
    <name type="scientific">Monodelphis domestica</name>
    <name type="common">Gray short-tailed opossum</name>
    <dbReference type="NCBI Taxonomy" id="13616"/>
    <lineage>
        <taxon>Eukaryota</taxon>
        <taxon>Metazoa</taxon>
        <taxon>Chordata</taxon>
        <taxon>Craniata</taxon>
        <taxon>Vertebrata</taxon>
        <taxon>Euteleostomi</taxon>
        <taxon>Mammalia</taxon>
        <taxon>Metatheria</taxon>
        <taxon>Didelphimorphia</taxon>
        <taxon>Didelphidae</taxon>
        <taxon>Monodelphis</taxon>
    </lineage>
</organism>
<dbReference type="InParanoid" id="A0A5F8G764"/>
<dbReference type="FunFam" id="2.60.40.10:FF:000065">
    <property type="entry name" value="roundabout homolog 1 isoform X3"/>
    <property type="match status" value="1"/>
</dbReference>
<feature type="region of interest" description="Disordered" evidence="17">
    <location>
        <begin position="1504"/>
        <end position="1732"/>
    </location>
</feature>
<dbReference type="PANTHER" id="PTHR12231:SF243">
    <property type="entry name" value="ROUNDABOUT HOMOLOG 1"/>
    <property type="match status" value="1"/>
</dbReference>
<dbReference type="Pfam" id="PF13927">
    <property type="entry name" value="Ig_3"/>
    <property type="match status" value="3"/>
</dbReference>
<dbReference type="GO" id="GO:0035385">
    <property type="term" value="P:Roundabout signaling pathway"/>
    <property type="evidence" value="ECO:0007669"/>
    <property type="project" value="Ensembl"/>
</dbReference>
<feature type="compositionally biased region" description="Pro residues" evidence="17">
    <location>
        <begin position="1270"/>
        <end position="1280"/>
    </location>
</feature>
<feature type="compositionally biased region" description="Acidic residues" evidence="17">
    <location>
        <begin position="1722"/>
        <end position="1732"/>
    </location>
</feature>
<dbReference type="GO" id="GO:0042802">
    <property type="term" value="F:identical protein binding"/>
    <property type="evidence" value="ECO:0007669"/>
    <property type="project" value="Ensembl"/>
</dbReference>
<feature type="domain" description="Ig-like" evidence="18">
    <location>
        <begin position="435"/>
        <end position="530"/>
    </location>
</feature>
<dbReference type="GO" id="GO:0070100">
    <property type="term" value="P:negative regulation of chemokine-mediated signaling pathway"/>
    <property type="evidence" value="ECO:0007669"/>
    <property type="project" value="Ensembl"/>
</dbReference>
<dbReference type="GO" id="GO:1900748">
    <property type="term" value="P:positive regulation of vascular endothelial growth factor signaling pathway"/>
    <property type="evidence" value="ECO:0007669"/>
    <property type="project" value="Ensembl"/>
</dbReference>
<keyword evidence="11" id="KW-0472">Membrane</keyword>
<evidence type="ECO:0000256" key="9">
    <source>
        <dbReference type="ARBA" id="ARBA00022902"/>
    </source>
</evidence>
<dbReference type="GeneTree" id="ENSGT00940000154477"/>
<dbReference type="CDD" id="cd05726">
    <property type="entry name" value="IgI_4_Robo"/>
    <property type="match status" value="1"/>
</dbReference>
<dbReference type="Gene3D" id="2.60.40.10">
    <property type="entry name" value="Immunoglobulins"/>
    <property type="match status" value="8"/>
</dbReference>
<evidence type="ECO:0000259" key="19">
    <source>
        <dbReference type="PROSITE" id="PS50853"/>
    </source>
</evidence>
<feature type="compositionally biased region" description="Basic residues" evidence="17">
    <location>
        <begin position="1542"/>
        <end position="1553"/>
    </location>
</feature>
<dbReference type="FunFam" id="2.60.40.10:FF:000058">
    <property type="entry name" value="roundabout homolog 2 isoform X3"/>
    <property type="match status" value="1"/>
</dbReference>
<comment type="similarity">
    <text evidence="16">Belongs to the immunoglobulin superfamily. ROBO family.</text>
</comment>
<comment type="subcellular location">
    <subcellularLocation>
        <location evidence="1">Membrane</location>
        <topology evidence="1">Single-pass type I membrane protein</topology>
    </subcellularLocation>
</comment>
<keyword evidence="10" id="KW-1133">Transmembrane helix</keyword>
<dbReference type="GO" id="GO:0005886">
    <property type="term" value="C:plasma membrane"/>
    <property type="evidence" value="ECO:0007669"/>
    <property type="project" value="Ensembl"/>
</dbReference>
<dbReference type="FunFam" id="2.60.40.10:FF:000043">
    <property type="entry name" value="roundabout homolog 2 isoform X2"/>
    <property type="match status" value="1"/>
</dbReference>
<feature type="region of interest" description="Disordered" evidence="17">
    <location>
        <begin position="1210"/>
        <end position="1420"/>
    </location>
</feature>
<feature type="region of interest" description="Disordered" evidence="17">
    <location>
        <begin position="29"/>
        <end position="64"/>
    </location>
</feature>
<evidence type="ECO:0000256" key="4">
    <source>
        <dbReference type="ARBA" id="ARBA00022553"/>
    </source>
</evidence>
<dbReference type="Proteomes" id="UP000002280">
    <property type="component" value="Chromosome 7"/>
</dbReference>
<feature type="compositionally biased region" description="Pro residues" evidence="17">
    <location>
        <begin position="1563"/>
        <end position="1573"/>
    </location>
</feature>
<dbReference type="SMART" id="SM00409">
    <property type="entry name" value="IG"/>
    <property type="match status" value="5"/>
</dbReference>
<evidence type="ECO:0000256" key="10">
    <source>
        <dbReference type="ARBA" id="ARBA00022989"/>
    </source>
</evidence>
<evidence type="ECO:0000256" key="3">
    <source>
        <dbReference type="ARBA" id="ARBA00022500"/>
    </source>
</evidence>
<dbReference type="InterPro" id="IPR007110">
    <property type="entry name" value="Ig-like_dom"/>
</dbReference>
<dbReference type="SMART" id="SM00406">
    <property type="entry name" value="IGv"/>
    <property type="match status" value="3"/>
</dbReference>
<keyword evidence="13" id="KW-0675">Receptor</keyword>
<dbReference type="InterPro" id="IPR013106">
    <property type="entry name" value="Ig_V-set"/>
</dbReference>
<dbReference type="Pfam" id="PF07679">
    <property type="entry name" value="I-set"/>
    <property type="match status" value="2"/>
</dbReference>
<keyword evidence="4" id="KW-0597">Phosphoprotein</keyword>
<evidence type="ECO:0000256" key="5">
    <source>
        <dbReference type="ARBA" id="ARBA00022692"/>
    </source>
</evidence>
<dbReference type="Bgee" id="ENSMODG00000016857">
    <property type="expression patterns" value="Expressed in forelimb bud and 18 other cell types or tissues"/>
</dbReference>
<feature type="compositionally biased region" description="Polar residues" evidence="17">
    <location>
        <begin position="1525"/>
        <end position="1534"/>
    </location>
</feature>
<dbReference type="GO" id="GO:0050772">
    <property type="term" value="P:positive regulation of axonogenesis"/>
    <property type="evidence" value="ECO:0007669"/>
    <property type="project" value="Ensembl"/>
</dbReference>
<dbReference type="CDD" id="cd00063">
    <property type="entry name" value="FN3"/>
    <property type="match status" value="3"/>
</dbReference>
<keyword evidence="8" id="KW-0221">Differentiation</keyword>
<reference evidence="20 21" key="1">
    <citation type="journal article" date="2007" name="Nature">
        <title>Genome of the marsupial Monodelphis domestica reveals innovation in non-coding sequences.</title>
        <authorList>
            <person name="Mikkelsen T.S."/>
            <person name="Wakefield M.J."/>
            <person name="Aken B."/>
            <person name="Amemiya C.T."/>
            <person name="Chang J.L."/>
            <person name="Duke S."/>
            <person name="Garber M."/>
            <person name="Gentles A.J."/>
            <person name="Goodstadt L."/>
            <person name="Heger A."/>
            <person name="Jurka J."/>
            <person name="Kamal M."/>
            <person name="Mauceli E."/>
            <person name="Searle S.M."/>
            <person name="Sharpe T."/>
            <person name="Baker M.L."/>
            <person name="Batzer M.A."/>
            <person name="Benos P.V."/>
            <person name="Belov K."/>
            <person name="Clamp M."/>
            <person name="Cook A."/>
            <person name="Cuff J."/>
            <person name="Das R."/>
            <person name="Davidow L."/>
            <person name="Deakin J.E."/>
            <person name="Fazzari M.J."/>
            <person name="Glass J.L."/>
            <person name="Grabherr M."/>
            <person name="Greally J.M."/>
            <person name="Gu W."/>
            <person name="Hore T.A."/>
            <person name="Huttley G.A."/>
            <person name="Kleber M."/>
            <person name="Jirtle R.L."/>
            <person name="Koina E."/>
            <person name="Lee J.T."/>
            <person name="Mahony S."/>
            <person name="Marra M.A."/>
            <person name="Miller R.D."/>
            <person name="Nicholls R.D."/>
            <person name="Oda M."/>
            <person name="Papenfuss A.T."/>
            <person name="Parra Z.E."/>
            <person name="Pollock D.D."/>
            <person name="Ray D.A."/>
            <person name="Schein J.E."/>
            <person name="Speed T.P."/>
            <person name="Thompson K."/>
            <person name="VandeBerg J.L."/>
            <person name="Wade C.M."/>
            <person name="Walker J.A."/>
            <person name="Waters P.D."/>
            <person name="Webber C."/>
            <person name="Weidman J.R."/>
            <person name="Xie X."/>
            <person name="Zody M.C."/>
            <person name="Baldwin J."/>
            <person name="Abdouelleil A."/>
            <person name="Abdulkadir J."/>
            <person name="Abebe A."/>
            <person name="Abera B."/>
            <person name="Abreu J."/>
            <person name="Acer S.C."/>
            <person name="Aftuck L."/>
            <person name="Alexander A."/>
            <person name="An P."/>
            <person name="Anderson E."/>
            <person name="Anderson S."/>
            <person name="Arachi H."/>
            <person name="Azer M."/>
            <person name="Bachantsang P."/>
            <person name="Barry A."/>
            <person name="Bayul T."/>
            <person name="Berlin A."/>
            <person name="Bessette D."/>
            <person name="Bloom T."/>
            <person name="Bloom T."/>
            <person name="Boguslavskiy L."/>
            <person name="Bonnet C."/>
            <person name="Boukhgalter B."/>
            <person name="Bourzgui I."/>
            <person name="Brown A."/>
            <person name="Cahill P."/>
            <person name="Channer S."/>
            <person name="Cheshatsang Y."/>
            <person name="Chuda L."/>
            <person name="Citroen M."/>
            <person name="Collymore A."/>
            <person name="Cooke P."/>
            <person name="Costello M."/>
            <person name="D'Aco K."/>
            <person name="Daza R."/>
            <person name="De Haan G."/>
            <person name="DeGray S."/>
            <person name="DeMaso C."/>
            <person name="Dhargay N."/>
            <person name="Dooley K."/>
            <person name="Dooley E."/>
            <person name="Doricent M."/>
            <person name="Dorje P."/>
            <person name="Dorjee K."/>
            <person name="Dupes A."/>
            <person name="Elong R."/>
            <person name="Falk J."/>
            <person name="Farina A."/>
            <person name="Faro S."/>
            <person name="Ferguson D."/>
            <person name="Fisher S."/>
            <person name="Foley C.D."/>
            <person name="Franke A."/>
            <person name="Friedrich D."/>
            <person name="Gadbois L."/>
            <person name="Gearin G."/>
            <person name="Gearin C.R."/>
            <person name="Giannoukos G."/>
            <person name="Goode T."/>
            <person name="Graham J."/>
            <person name="Grandbois E."/>
            <person name="Grewal S."/>
            <person name="Gyaltsen K."/>
            <person name="Hafez N."/>
            <person name="Hagos B."/>
            <person name="Hall J."/>
            <person name="Henson C."/>
            <person name="Hollinger A."/>
            <person name="Honan T."/>
            <person name="Huard M.D."/>
            <person name="Hughes L."/>
            <person name="Hurhula B."/>
            <person name="Husby M.E."/>
            <person name="Kamat A."/>
            <person name="Kanga B."/>
            <person name="Kashin S."/>
            <person name="Khazanovich D."/>
            <person name="Kisner P."/>
            <person name="Lance K."/>
            <person name="Lara M."/>
            <person name="Lee W."/>
            <person name="Lennon N."/>
            <person name="Letendre F."/>
            <person name="LeVine R."/>
            <person name="Lipovsky A."/>
            <person name="Liu X."/>
            <person name="Liu J."/>
            <person name="Liu S."/>
            <person name="Lokyitsang T."/>
            <person name="Lokyitsang Y."/>
            <person name="Lubonja R."/>
            <person name="Lui A."/>
            <person name="MacDonald P."/>
            <person name="Magnisalis V."/>
            <person name="Maru K."/>
            <person name="Matthews C."/>
            <person name="McCusker W."/>
            <person name="McDonough S."/>
            <person name="Mehta T."/>
            <person name="Meldrim J."/>
            <person name="Meneus L."/>
            <person name="Mihai O."/>
            <person name="Mihalev A."/>
            <person name="Mihova T."/>
            <person name="Mittelman R."/>
            <person name="Mlenga V."/>
            <person name="Montmayeur A."/>
            <person name="Mulrain L."/>
            <person name="Navidi A."/>
            <person name="Naylor J."/>
            <person name="Negash T."/>
            <person name="Nguyen T."/>
            <person name="Nguyen N."/>
            <person name="Nicol R."/>
            <person name="Norbu C."/>
            <person name="Norbu N."/>
            <person name="Novod N."/>
            <person name="O'Neill B."/>
            <person name="Osman S."/>
            <person name="Markiewicz E."/>
            <person name="Oyono O.L."/>
            <person name="Patti C."/>
            <person name="Phunkhang P."/>
            <person name="Pierre F."/>
            <person name="Priest M."/>
            <person name="Raghuraman S."/>
            <person name="Rege F."/>
            <person name="Reyes R."/>
            <person name="Rise C."/>
            <person name="Rogov P."/>
            <person name="Ross K."/>
            <person name="Ryan E."/>
            <person name="Settipalli S."/>
            <person name="Shea T."/>
            <person name="Sherpa N."/>
            <person name="Shi L."/>
            <person name="Shih D."/>
            <person name="Sparrow T."/>
            <person name="Spaulding J."/>
            <person name="Stalker J."/>
            <person name="Stange-Thomann N."/>
            <person name="Stavropoulos S."/>
            <person name="Stone C."/>
            <person name="Strader C."/>
            <person name="Tesfaye S."/>
            <person name="Thomson T."/>
            <person name="Thoulutsang Y."/>
            <person name="Thoulutsang D."/>
            <person name="Topham K."/>
            <person name="Topping I."/>
            <person name="Tsamla T."/>
            <person name="Vassiliev H."/>
            <person name="Vo A."/>
            <person name="Wangchuk T."/>
            <person name="Wangdi T."/>
            <person name="Weiand M."/>
            <person name="Wilkinson J."/>
            <person name="Wilson A."/>
            <person name="Yadav S."/>
            <person name="Young G."/>
            <person name="Yu Q."/>
            <person name="Zembek L."/>
            <person name="Zhong D."/>
            <person name="Zimmer A."/>
            <person name="Zwirko Z."/>
            <person name="Jaffe D.B."/>
            <person name="Alvarez P."/>
            <person name="Brockman W."/>
            <person name="Butler J."/>
            <person name="Chin C."/>
            <person name="Gnerre S."/>
            <person name="MacCallum I."/>
            <person name="Graves J.A."/>
            <person name="Ponting C.P."/>
            <person name="Breen M."/>
            <person name="Samollow P.B."/>
            <person name="Lander E.S."/>
            <person name="Lindblad-Toh K."/>
        </authorList>
    </citation>
    <scope>NUCLEOTIDE SEQUENCE [LARGE SCALE GENOMIC DNA]</scope>
</reference>
<evidence type="ECO:0000256" key="12">
    <source>
        <dbReference type="ARBA" id="ARBA00023157"/>
    </source>
</evidence>
<dbReference type="FunFam" id="2.60.40.10:FF:000026">
    <property type="entry name" value="roundabout homolog 2 isoform X1"/>
    <property type="match status" value="1"/>
</dbReference>
<keyword evidence="15" id="KW-0393">Immunoglobulin domain</keyword>
<dbReference type="SUPFAM" id="SSF48726">
    <property type="entry name" value="Immunoglobulin"/>
    <property type="match status" value="5"/>
</dbReference>
<keyword evidence="21" id="KW-1185">Reference proteome</keyword>
<dbReference type="PROSITE" id="PS50853">
    <property type="entry name" value="FN3"/>
    <property type="match status" value="3"/>
</dbReference>
<feature type="region of interest" description="Disordered" evidence="17">
    <location>
        <begin position="1435"/>
        <end position="1480"/>
    </location>
</feature>
<dbReference type="GO" id="GO:0007156">
    <property type="term" value="P:homophilic cell adhesion via plasma membrane adhesion molecules"/>
    <property type="evidence" value="ECO:0007669"/>
    <property type="project" value="Ensembl"/>
</dbReference>
<dbReference type="PANTHER" id="PTHR12231">
    <property type="entry name" value="CTX-RELATED TYPE I TRANSMEMBRANE PROTEIN"/>
    <property type="match status" value="1"/>
</dbReference>
<sequence length="1732" mass="188359">MSDASAGQARLPALLHMLPAAACADRRPGAGKARAHLRARRQPPSELARMARPPGPSSALRRRRAENPGCGGLLPLCALLVCVDVRVSGHVAPEMASAVTTVTPSAALLLFPTDSADVERGPDAGTPLPASDPEDNSLGYTGSRLRQEDFPPRIVEHPSDLIVSKGEPATLNCKAEGRPTPTIEWYKGGERVETDKDDSRSHRMLLPSGSLFFLRIVHGRKSRPDEGVYICVARNYLGEAVSHNASLEVAILRDDFRQNPSDVMVAVGEPAVMECQPPRGHPEPTISWRKDGSPLDDRDERITIRGGKLMITYTRKSDAGKYVCVGTNMVGERESEVAELTVLERPSFVKRPSNLAVTVEDSAEFKCEARGDPVPTVRWRKDDGELPKSRYEIRDDHTLKIRKVMAGDMGSYTCVAENMVGKAEASATLTVQEPPHFVVKPRDQVAALGRTVTFQCEATGNPQPAIFWRREGSQNLLFSYHPPQSSSRFSVSQTGDLTITNVQRSDVGYYICQTLNVAGSIITKAYLEVTDVIADRPPPVIQQGPGNQTVAVDGTLVLSCVATGSPVPTILWRKDGVLVPTQDSRIKQLDTGALQIRYAKLGDTGRYTCIASTPSGEATWSAYIEVQEFGIPVQPPRPTDPNLIPSAPSKPEVTDVSRNTVTLSWQPNLNSGATPTSYIIEAFSHASGSSWQTVAENVKTETFATKGLKPNAIYLFLVRAANAYGLSDPSQISDPVKTQDVPPTSQGVDHKQVQRELGNVVLHLHNPTVLSSSSIEVHWTVDQQSQYIQGYKILYRPSSAPHGDSEWLVFEVRTPTQNSAILPELRKGASYEIKARPFFNEFQGADSDVKLAKTLEEAPSAPPQSVTISKNDGNGTAILVTWQPPPEDTQNGMVQEYKVWCLGNESRYHINKTVDGSTFSVIIPSLVPGVRYSVEVAASTGAGSGVKSEPQFIQLDSHGNPVSPEDQVSLAQQISDVVKQPAFIAGIGAACWIILMVFSIWLYRHRKKRNGLTSTYAGIRKVPSFTFTPTVTYQRGGEAVSSGGRPGLLNINEPAAQPWLADTWPNTGSSHNDCSINCCTASNGNSDGNLTTYSRPADCIANYNNQLDNKQSNLMLPEPTVYGDVDLSNKINEMKTFNSPNLKDGRLVTAPGQPTPYATTQLIQSGISNNINNGHGEASEKPWKASSQPKQEAASIQYNIMEQNKLNKDYRTTDTIPPTIPYNQSYDQNTGGSYNSSDRGSSTSGSQGHKKGARTPKLPKQTGMNWADLLPPPPAHPPPHSHSEDYSLSVDESYDQEIPCPVPPARMYLQQEELEEEDERGPTPPVRGAASSPAAVSYSHQSTATLTPSPQEELQPMLQDCPEDIGHGQHHPDRRRQPVSPPPPPRPISPPHTYGYISGPLVSDMDTDVPEEEEDEADMEVAKMQTRRLLLRGLEQTPASSVGDLESSVTGSMINGWGSASEEDNISSGRSSVSSSDGSFFTDADFAQAVAAAAEYAGLKVARRQMQDATGRRHFHGSHCPRPTSPVSTDSNVSAALMQRARPAKKQKHAPGHPRREVYTDDLPPPPVPPPALKSPTVQSKGHLEGRPMMLPKLPHVEARADRSAERKGGGYKGREALDGRPASDTRTNPGEPRDAQELQGDGKARGNKASRRDLPPPKTHLVQEDILPYCRPTFPTSNNPRDPSSSSSMSSRGSGRQRDQANIGRRNVAEMQVLGAYEKEVDNEELEETES</sequence>
<dbReference type="SMART" id="SM00060">
    <property type="entry name" value="FN3"/>
    <property type="match status" value="3"/>
</dbReference>
<evidence type="ECO:0000256" key="16">
    <source>
        <dbReference type="ARBA" id="ARBA00061206"/>
    </source>
</evidence>
<evidence type="ECO:0000313" key="20">
    <source>
        <dbReference type="Ensembl" id="ENSMODP00000043297.1"/>
    </source>
</evidence>
<dbReference type="PROSITE" id="PS50835">
    <property type="entry name" value="IG_LIKE"/>
    <property type="match status" value="5"/>
</dbReference>
<evidence type="ECO:0000256" key="6">
    <source>
        <dbReference type="ARBA" id="ARBA00022729"/>
    </source>
</evidence>
<reference evidence="20" key="2">
    <citation type="submission" date="2025-08" db="UniProtKB">
        <authorList>
            <consortium name="Ensembl"/>
        </authorList>
    </citation>
    <scope>IDENTIFICATION</scope>
</reference>
<evidence type="ECO:0000259" key="18">
    <source>
        <dbReference type="PROSITE" id="PS50835"/>
    </source>
</evidence>
<feature type="region of interest" description="Disordered" evidence="17">
    <location>
        <begin position="116"/>
        <end position="137"/>
    </location>
</feature>
<dbReference type="InterPro" id="IPR013783">
    <property type="entry name" value="Ig-like_fold"/>
</dbReference>
<keyword evidence="12" id="KW-1015">Disulfide bond</keyword>
<evidence type="ECO:0000256" key="17">
    <source>
        <dbReference type="SAM" id="MobiDB-lite"/>
    </source>
</evidence>
<dbReference type="InterPro" id="IPR032986">
    <property type="entry name" value="Robo1_Ig-like3"/>
</dbReference>
<keyword evidence="6" id="KW-0732">Signal</keyword>
<dbReference type="SMART" id="SM00408">
    <property type="entry name" value="IGc2"/>
    <property type="match status" value="5"/>
</dbReference>
<dbReference type="InterPro" id="IPR003961">
    <property type="entry name" value="FN3_dom"/>
</dbReference>
<dbReference type="InterPro" id="IPR013098">
    <property type="entry name" value="Ig_I-set"/>
</dbReference>
<gene>
    <name evidence="20" type="primary">ROBO1</name>
</gene>
<protein>
    <submittedName>
        <fullName evidence="20">Roundabout guidance receptor 1</fullName>
    </submittedName>
</protein>
<evidence type="ECO:0000256" key="8">
    <source>
        <dbReference type="ARBA" id="ARBA00022782"/>
    </source>
</evidence>
<keyword evidence="14" id="KW-0325">Glycoprotein</keyword>
<evidence type="ECO:0000313" key="21">
    <source>
        <dbReference type="Proteomes" id="UP000002280"/>
    </source>
</evidence>
<feature type="compositionally biased region" description="Polar residues" evidence="17">
    <location>
        <begin position="1213"/>
        <end position="1230"/>
    </location>
</feature>
<dbReference type="FunFam" id="2.60.40.10:FF:000053">
    <property type="entry name" value="Roundabout guidance receptor 1"/>
    <property type="match status" value="1"/>
</dbReference>
<dbReference type="SUPFAM" id="SSF49265">
    <property type="entry name" value="Fibronectin type III"/>
    <property type="match status" value="2"/>
</dbReference>
<feature type="region of interest" description="Disordered" evidence="17">
    <location>
        <begin position="1167"/>
        <end position="1193"/>
    </location>
</feature>
<dbReference type="GO" id="GO:0035025">
    <property type="term" value="P:positive regulation of Rho protein signal transduction"/>
    <property type="evidence" value="ECO:0007669"/>
    <property type="project" value="Ensembl"/>
</dbReference>
<dbReference type="InterPro" id="IPR051170">
    <property type="entry name" value="Neural/epithelial_adhesion"/>
</dbReference>
<dbReference type="GO" id="GO:0043410">
    <property type="term" value="P:positive regulation of MAPK cascade"/>
    <property type="evidence" value="ECO:0007669"/>
    <property type="project" value="Ensembl"/>
</dbReference>
<feature type="domain" description="Ig-like" evidence="18">
    <location>
        <begin position="539"/>
        <end position="625"/>
    </location>
</feature>
<evidence type="ECO:0000256" key="1">
    <source>
        <dbReference type="ARBA" id="ARBA00004479"/>
    </source>
</evidence>
<dbReference type="GO" id="GO:0016199">
    <property type="term" value="P:axon midline choice point recognition"/>
    <property type="evidence" value="ECO:0007669"/>
    <property type="project" value="InterPro"/>
</dbReference>
<evidence type="ECO:0000256" key="2">
    <source>
        <dbReference type="ARBA" id="ARBA00022473"/>
    </source>
</evidence>
<dbReference type="FunFam" id="2.60.40.10:FF:000055">
    <property type="entry name" value="roundabout homolog 1 isoform X2"/>
    <property type="match status" value="1"/>
</dbReference>
<dbReference type="GO" id="GO:0033600">
    <property type="term" value="P:negative regulation of mammary gland epithelial cell proliferation"/>
    <property type="evidence" value="ECO:0007669"/>
    <property type="project" value="Ensembl"/>
</dbReference>
<dbReference type="CDD" id="cd05724">
    <property type="entry name" value="IgI_2_Robo"/>
    <property type="match status" value="1"/>
</dbReference>
<reference evidence="20" key="3">
    <citation type="submission" date="2025-09" db="UniProtKB">
        <authorList>
            <consortium name="Ensembl"/>
        </authorList>
    </citation>
    <scope>IDENTIFICATION</scope>
</reference>
<evidence type="ECO:0000256" key="13">
    <source>
        <dbReference type="ARBA" id="ARBA00023170"/>
    </source>
</evidence>
<feature type="compositionally biased region" description="Low complexity" evidence="17">
    <location>
        <begin position="1678"/>
        <end position="1695"/>
    </location>
</feature>
<feature type="domain" description="Fibronectin type-III" evidence="19">
    <location>
        <begin position="647"/>
        <end position="741"/>
    </location>
</feature>
<keyword evidence="7" id="KW-0677">Repeat</keyword>
<feature type="domain" description="Ig-like" evidence="18">
    <location>
        <begin position="254"/>
        <end position="341"/>
    </location>
</feature>
<dbReference type="CDD" id="cd07693">
    <property type="entry name" value="IgC_1_Robo"/>
    <property type="match status" value="1"/>
</dbReference>
<dbReference type="FunCoup" id="A0A5F8G764">
    <property type="interactions" value="791"/>
</dbReference>
<feature type="compositionally biased region" description="Basic and acidic residues" evidence="17">
    <location>
        <begin position="1595"/>
        <end position="1624"/>
    </location>
</feature>